<feature type="transmembrane region" description="Helical" evidence="7">
    <location>
        <begin position="108"/>
        <end position="124"/>
    </location>
</feature>
<evidence type="ECO:0000256" key="6">
    <source>
        <dbReference type="ARBA" id="ARBA00023136"/>
    </source>
</evidence>
<evidence type="ECO:0000256" key="2">
    <source>
        <dbReference type="ARBA" id="ARBA00022448"/>
    </source>
</evidence>
<proteinExistence type="predicted"/>
<keyword evidence="5 7" id="KW-1133">Transmembrane helix</keyword>
<keyword evidence="9" id="KW-1185">Reference proteome</keyword>
<dbReference type="Proteomes" id="UP001549321">
    <property type="component" value="Unassembled WGS sequence"/>
</dbReference>
<feature type="transmembrane region" description="Helical" evidence="7">
    <location>
        <begin position="131"/>
        <end position="155"/>
    </location>
</feature>
<keyword evidence="2" id="KW-0813">Transport</keyword>
<dbReference type="PANTHER" id="PTHR34229">
    <property type="entry name" value="METAL TRANSPORT PROTEIN HI_1621-RELATED"/>
    <property type="match status" value="1"/>
</dbReference>
<accession>A0ABV2QZ48</accession>
<gene>
    <name evidence="8" type="ORF">ABIE08_002185</name>
</gene>
<evidence type="ECO:0000256" key="1">
    <source>
        <dbReference type="ARBA" id="ARBA00004651"/>
    </source>
</evidence>
<dbReference type="EMBL" id="JBEPSM010000001">
    <property type="protein sequence ID" value="MET4634272.1"/>
    <property type="molecule type" value="Genomic_DNA"/>
</dbReference>
<keyword evidence="4 7" id="KW-0812">Transmembrane</keyword>
<keyword evidence="3" id="KW-1003">Cell membrane</keyword>
<feature type="transmembrane region" description="Helical" evidence="7">
    <location>
        <begin position="167"/>
        <end position="191"/>
    </location>
</feature>
<dbReference type="InterPro" id="IPR002751">
    <property type="entry name" value="CbiM/NikMN"/>
</dbReference>
<sequence length="213" mass="21573">MAHIPDGVLSVPVLAGGGVVTAAALAYALKKLDEDSLPRVAVLAALFFVASLISVAVGPTSVHLLLSGLMGLIIGWAAVPAVFVGLVLQTVFFGFGGVTTLGVNTMDIALPGVLWAMLFAPLLVHATPRRAAWVGAVVAALSVATTAVLVALVLTLSDSSYTLSARIVLLSYGPLLVGEAVITAFACGFLARVSPDMLGARALRRGGKIAASS</sequence>
<evidence type="ECO:0000256" key="3">
    <source>
        <dbReference type="ARBA" id="ARBA00022475"/>
    </source>
</evidence>
<evidence type="ECO:0000256" key="5">
    <source>
        <dbReference type="ARBA" id="ARBA00022989"/>
    </source>
</evidence>
<dbReference type="PANTHER" id="PTHR34229:SF1">
    <property type="entry name" value="METAL TRANSPORT PROTEIN HI_1621-RELATED"/>
    <property type="match status" value="1"/>
</dbReference>
<name>A0ABV2QZ48_9HYPH</name>
<evidence type="ECO:0000256" key="4">
    <source>
        <dbReference type="ARBA" id="ARBA00022692"/>
    </source>
</evidence>
<comment type="caution">
    <text evidence="8">The sequence shown here is derived from an EMBL/GenBank/DDBJ whole genome shotgun (WGS) entry which is preliminary data.</text>
</comment>
<organism evidence="8 9">
    <name type="scientific">Kaistia defluvii</name>
    <dbReference type="NCBI Taxonomy" id="410841"/>
    <lineage>
        <taxon>Bacteria</taxon>
        <taxon>Pseudomonadati</taxon>
        <taxon>Pseudomonadota</taxon>
        <taxon>Alphaproteobacteria</taxon>
        <taxon>Hyphomicrobiales</taxon>
        <taxon>Kaistiaceae</taxon>
        <taxon>Kaistia</taxon>
    </lineage>
</organism>
<evidence type="ECO:0000313" key="9">
    <source>
        <dbReference type="Proteomes" id="UP001549321"/>
    </source>
</evidence>
<dbReference type="NCBIfam" id="NF004905">
    <property type="entry name" value="PRK06265.1-5"/>
    <property type="match status" value="1"/>
</dbReference>
<dbReference type="NCBIfam" id="NF004903">
    <property type="entry name" value="PRK06265.1-3"/>
    <property type="match status" value="1"/>
</dbReference>
<keyword evidence="6 7" id="KW-0472">Membrane</keyword>
<feature type="transmembrane region" description="Helical" evidence="7">
    <location>
        <begin position="7"/>
        <end position="29"/>
    </location>
</feature>
<evidence type="ECO:0000256" key="7">
    <source>
        <dbReference type="SAM" id="Phobius"/>
    </source>
</evidence>
<reference evidence="8 9" key="1">
    <citation type="submission" date="2024-06" db="EMBL/GenBank/DDBJ databases">
        <title>Sorghum-associated microbial communities from plants grown in Nebraska, USA.</title>
        <authorList>
            <person name="Schachtman D."/>
        </authorList>
    </citation>
    <scope>NUCLEOTIDE SEQUENCE [LARGE SCALE GENOMIC DNA]</scope>
    <source>
        <strain evidence="8 9">3207</strain>
    </source>
</reference>
<comment type="subcellular location">
    <subcellularLocation>
        <location evidence="1">Cell membrane</location>
        <topology evidence="1">Multi-pass membrane protein</topology>
    </subcellularLocation>
</comment>
<protein>
    <submittedName>
        <fullName evidence="8">Cobalt/nickel transport system permease protein</fullName>
    </submittedName>
</protein>
<evidence type="ECO:0000313" key="8">
    <source>
        <dbReference type="EMBL" id="MET4634272.1"/>
    </source>
</evidence>
<dbReference type="RefSeq" id="WP_354550942.1">
    <property type="nucleotide sequence ID" value="NZ_JBEPSM010000001.1"/>
</dbReference>
<feature type="transmembrane region" description="Helical" evidence="7">
    <location>
        <begin position="73"/>
        <end position="96"/>
    </location>
</feature>
<dbReference type="Gene3D" id="1.10.1760.20">
    <property type="match status" value="1"/>
</dbReference>
<dbReference type="Pfam" id="PF01891">
    <property type="entry name" value="CbiM"/>
    <property type="match status" value="1"/>
</dbReference>
<feature type="transmembrane region" description="Helical" evidence="7">
    <location>
        <begin position="41"/>
        <end position="66"/>
    </location>
</feature>